<dbReference type="AlphaFoldDB" id="X1UF16"/>
<dbReference type="EMBL" id="BARW01017494">
    <property type="protein sequence ID" value="GAJ02162.1"/>
    <property type="molecule type" value="Genomic_DNA"/>
</dbReference>
<sequence>MSELIDTETQSFCDAMDKLLTEVYRVAEVTRVLGMEEPLFRGGETAWHSWDGMVVAGRELKPGYFLVRAYDKALVLNPDPFTRKGLKDCLAWILKYDKHHAKWSVEAWSVEKGDRSFSRLARSLKTFPRPGSTAMVAS</sequence>
<proteinExistence type="predicted"/>
<reference evidence="1" key="1">
    <citation type="journal article" date="2014" name="Front. Microbiol.">
        <title>High frequency of phylogenetically diverse reductive dehalogenase-homologous genes in deep subseafloor sedimentary metagenomes.</title>
        <authorList>
            <person name="Kawai M."/>
            <person name="Futagami T."/>
            <person name="Toyoda A."/>
            <person name="Takaki Y."/>
            <person name="Nishi S."/>
            <person name="Hori S."/>
            <person name="Arai W."/>
            <person name="Tsubouchi T."/>
            <person name="Morono Y."/>
            <person name="Uchiyama I."/>
            <person name="Ito T."/>
            <person name="Fujiyama A."/>
            <person name="Inagaki F."/>
            <person name="Takami H."/>
        </authorList>
    </citation>
    <scope>NUCLEOTIDE SEQUENCE</scope>
    <source>
        <strain evidence="1">Expedition CK06-06</strain>
    </source>
</reference>
<accession>X1UF16</accession>
<evidence type="ECO:0000313" key="1">
    <source>
        <dbReference type="EMBL" id="GAJ02162.1"/>
    </source>
</evidence>
<comment type="caution">
    <text evidence="1">The sequence shown here is derived from an EMBL/GenBank/DDBJ whole genome shotgun (WGS) entry which is preliminary data.</text>
</comment>
<gene>
    <name evidence="1" type="ORF">S12H4_30202</name>
</gene>
<protein>
    <submittedName>
        <fullName evidence="1">Uncharacterized protein</fullName>
    </submittedName>
</protein>
<name>X1UF16_9ZZZZ</name>
<organism evidence="1">
    <name type="scientific">marine sediment metagenome</name>
    <dbReference type="NCBI Taxonomy" id="412755"/>
    <lineage>
        <taxon>unclassified sequences</taxon>
        <taxon>metagenomes</taxon>
        <taxon>ecological metagenomes</taxon>
    </lineage>
</organism>